<keyword evidence="2" id="KW-0288">FMN</keyword>
<keyword evidence="7" id="KW-1185">Reference proteome</keyword>
<dbReference type="Gene3D" id="3.20.20.30">
    <property type="entry name" value="Luciferase-like domain"/>
    <property type="match status" value="1"/>
</dbReference>
<dbReference type="RefSeq" id="WP_351978822.1">
    <property type="nucleotide sequence ID" value="NZ_JBEPBX010000044.1"/>
</dbReference>
<dbReference type="EMBL" id="JBEPBX010000044">
    <property type="protein sequence ID" value="MER6617795.1"/>
    <property type="molecule type" value="Genomic_DNA"/>
</dbReference>
<keyword evidence="4" id="KW-0503">Monooxygenase</keyword>
<dbReference type="PANTHER" id="PTHR42847:SF4">
    <property type="entry name" value="ALKANESULFONATE MONOOXYGENASE-RELATED"/>
    <property type="match status" value="1"/>
</dbReference>
<evidence type="ECO:0000313" key="7">
    <source>
        <dbReference type="Proteomes" id="UP001445472"/>
    </source>
</evidence>
<evidence type="ECO:0000256" key="3">
    <source>
        <dbReference type="ARBA" id="ARBA00023002"/>
    </source>
</evidence>
<keyword evidence="3" id="KW-0560">Oxidoreductase</keyword>
<evidence type="ECO:0000256" key="4">
    <source>
        <dbReference type="ARBA" id="ARBA00023033"/>
    </source>
</evidence>
<dbReference type="InterPro" id="IPR011251">
    <property type="entry name" value="Luciferase-like_dom"/>
</dbReference>
<accession>A0ABV1V585</accession>
<reference evidence="6 7" key="1">
    <citation type="submission" date="2024-06" db="EMBL/GenBank/DDBJ databases">
        <title>The Natural Products Discovery Center: Release of the First 8490 Sequenced Strains for Exploring Actinobacteria Biosynthetic Diversity.</title>
        <authorList>
            <person name="Kalkreuter E."/>
            <person name="Kautsar S.A."/>
            <person name="Yang D."/>
            <person name="Bader C.D."/>
            <person name="Teijaro C.N."/>
            <person name="Fluegel L."/>
            <person name="Davis C.M."/>
            <person name="Simpson J.R."/>
            <person name="Lauterbach L."/>
            <person name="Steele A.D."/>
            <person name="Gui C."/>
            <person name="Meng S."/>
            <person name="Li G."/>
            <person name="Viehrig K."/>
            <person name="Ye F."/>
            <person name="Su P."/>
            <person name="Kiefer A.F."/>
            <person name="Nichols A."/>
            <person name="Cepeda A.J."/>
            <person name="Yan W."/>
            <person name="Fan B."/>
            <person name="Jiang Y."/>
            <person name="Adhikari A."/>
            <person name="Zheng C.-J."/>
            <person name="Schuster L."/>
            <person name="Cowan T.M."/>
            <person name="Smanski M.J."/>
            <person name="Chevrette M.G."/>
            <person name="De Carvalho L.P.S."/>
            <person name="Shen B."/>
        </authorList>
    </citation>
    <scope>NUCLEOTIDE SEQUENCE [LARGE SCALE GENOMIC DNA]</scope>
    <source>
        <strain evidence="6 7">NPDC000837</strain>
    </source>
</reference>
<dbReference type="PANTHER" id="PTHR42847">
    <property type="entry name" value="ALKANESULFONATE MONOOXYGENASE"/>
    <property type="match status" value="1"/>
</dbReference>
<dbReference type="Proteomes" id="UP001445472">
    <property type="component" value="Unassembled WGS sequence"/>
</dbReference>
<evidence type="ECO:0000259" key="5">
    <source>
        <dbReference type="Pfam" id="PF00296"/>
    </source>
</evidence>
<comment type="caution">
    <text evidence="6">The sequence shown here is derived from an EMBL/GenBank/DDBJ whole genome shotgun (WGS) entry which is preliminary data.</text>
</comment>
<evidence type="ECO:0000313" key="6">
    <source>
        <dbReference type="EMBL" id="MER6617795.1"/>
    </source>
</evidence>
<gene>
    <name evidence="6" type="ORF">ABT276_31690</name>
</gene>
<dbReference type="CDD" id="cd01094">
    <property type="entry name" value="Alkanesulfonate_monoxygenase"/>
    <property type="match status" value="1"/>
</dbReference>
<sequence length="388" mass="42198">MTAGSIAKFHWFLPTASDGRSLAVGTHGTHGAAAGGNQAPEGGADRFRAPDIAYLAQVARAAEQQGFDGILTPTGTWCEDAWLVTAALARETERLKFLVAFRPGSVSPTLAAQMASTLQRLSRGRLLLNVVTGGERDEQARFGDHLTKEQRYARTGEFLTVLRGAWSCTPFDFKGEYYDIRGATVAAPPNPLPEIYFGGSSEAAGPVAARHVDTYLTWGEPPAQVAEKLAWMRRLASEEGRTLRFGIRFHVVARDTSREAWEAASRLLDRMDSAHVAQVQSVLAVSESTGQARMRALHETFREGWRHDDLEIYPNVWAGVGLLRGGAGTALVGSHAEVADRIEEYRALGIEEFILSGFPHLEEAYWVGEGVLPELRRRGIAPASSTAA</sequence>
<evidence type="ECO:0000256" key="1">
    <source>
        <dbReference type="ARBA" id="ARBA00022630"/>
    </source>
</evidence>
<dbReference type="Pfam" id="PF00296">
    <property type="entry name" value="Bac_luciferase"/>
    <property type="match status" value="1"/>
</dbReference>
<dbReference type="InterPro" id="IPR050172">
    <property type="entry name" value="SsuD_RutA_monooxygenase"/>
</dbReference>
<feature type="domain" description="Luciferase-like" evidence="5">
    <location>
        <begin position="35"/>
        <end position="351"/>
    </location>
</feature>
<name>A0ABV1V585_9ACTN</name>
<protein>
    <submittedName>
        <fullName evidence="6">LLM class flavin-dependent oxidoreductase</fullName>
    </submittedName>
</protein>
<dbReference type="SUPFAM" id="SSF51679">
    <property type="entry name" value="Bacterial luciferase-like"/>
    <property type="match status" value="1"/>
</dbReference>
<evidence type="ECO:0000256" key="2">
    <source>
        <dbReference type="ARBA" id="ARBA00022643"/>
    </source>
</evidence>
<organism evidence="6 7">
    <name type="scientific">Streptomyces xantholiticus</name>
    <dbReference type="NCBI Taxonomy" id="68285"/>
    <lineage>
        <taxon>Bacteria</taxon>
        <taxon>Bacillati</taxon>
        <taxon>Actinomycetota</taxon>
        <taxon>Actinomycetes</taxon>
        <taxon>Kitasatosporales</taxon>
        <taxon>Streptomycetaceae</taxon>
        <taxon>Streptomyces</taxon>
    </lineage>
</organism>
<dbReference type="InterPro" id="IPR036661">
    <property type="entry name" value="Luciferase-like_sf"/>
</dbReference>
<keyword evidence="1" id="KW-0285">Flavoprotein</keyword>
<proteinExistence type="predicted"/>